<evidence type="ECO:0000256" key="5">
    <source>
        <dbReference type="ARBA" id="ARBA00023204"/>
    </source>
</evidence>
<dbReference type="GO" id="GO:0006281">
    <property type="term" value="P:DNA repair"/>
    <property type="evidence" value="ECO:0007669"/>
    <property type="project" value="UniProtKB-UniRule"/>
</dbReference>
<dbReference type="HOGENOM" id="CLU_1504416_0_0_1"/>
<dbReference type="Proteomes" id="UP000054485">
    <property type="component" value="Unassembled WGS sequence"/>
</dbReference>
<name>A0A0D0AKC1_9AGAM</name>
<dbReference type="Pfam" id="PF08743">
    <property type="entry name" value="Nse4_C"/>
    <property type="match status" value="1"/>
</dbReference>
<comment type="function">
    <text evidence="7">Component of the SMC5-SMC6 complex, that promotes sister chromatid alignment after DNA damage and facilitates double-stranded DNA breaks (DSBs) repair via homologous recombination between sister chromatids.</text>
</comment>
<keyword evidence="3 7" id="KW-0227">DNA damage</keyword>
<dbReference type="AlphaFoldDB" id="A0A0D0AKC1"/>
<reference evidence="9 10" key="1">
    <citation type="submission" date="2014-04" db="EMBL/GenBank/DDBJ databases">
        <authorList>
            <consortium name="DOE Joint Genome Institute"/>
            <person name="Kuo A."/>
            <person name="Ruytinx J."/>
            <person name="Rineau F."/>
            <person name="Colpaert J."/>
            <person name="Kohler A."/>
            <person name="Nagy L.G."/>
            <person name="Floudas D."/>
            <person name="Copeland A."/>
            <person name="Barry K.W."/>
            <person name="Cichocki N."/>
            <person name="Veneault-Fourrey C."/>
            <person name="LaButti K."/>
            <person name="Lindquist E.A."/>
            <person name="Lipzen A."/>
            <person name="Lundell T."/>
            <person name="Morin E."/>
            <person name="Murat C."/>
            <person name="Sun H."/>
            <person name="Tunlid A."/>
            <person name="Henrissat B."/>
            <person name="Grigoriev I.V."/>
            <person name="Hibbett D.S."/>
            <person name="Martin F."/>
            <person name="Nordberg H.P."/>
            <person name="Cantor M.N."/>
            <person name="Hua S.X."/>
        </authorList>
    </citation>
    <scope>NUCLEOTIDE SEQUENCE [LARGE SCALE GENOMIC DNA]</scope>
    <source>
        <strain evidence="9 10">UH-Slu-Lm8-n1</strain>
    </source>
</reference>
<evidence type="ECO:0000256" key="6">
    <source>
        <dbReference type="ARBA" id="ARBA00023242"/>
    </source>
</evidence>
<keyword evidence="5 7" id="KW-0234">DNA repair</keyword>
<evidence type="ECO:0000313" key="9">
    <source>
        <dbReference type="EMBL" id="KIK38549.1"/>
    </source>
</evidence>
<evidence type="ECO:0000259" key="8">
    <source>
        <dbReference type="Pfam" id="PF08743"/>
    </source>
</evidence>
<dbReference type="GO" id="GO:0006310">
    <property type="term" value="P:DNA recombination"/>
    <property type="evidence" value="ECO:0007669"/>
    <property type="project" value="UniProtKB-UniRule"/>
</dbReference>
<dbReference type="OrthoDB" id="2687046at2759"/>
<evidence type="ECO:0000256" key="2">
    <source>
        <dbReference type="ARBA" id="ARBA00008997"/>
    </source>
</evidence>
<gene>
    <name evidence="9" type="ORF">CY34DRAFT_14984</name>
</gene>
<keyword evidence="10" id="KW-1185">Reference proteome</keyword>
<organism evidence="9 10">
    <name type="scientific">Suillus luteus UH-Slu-Lm8-n1</name>
    <dbReference type="NCBI Taxonomy" id="930992"/>
    <lineage>
        <taxon>Eukaryota</taxon>
        <taxon>Fungi</taxon>
        <taxon>Dikarya</taxon>
        <taxon>Basidiomycota</taxon>
        <taxon>Agaricomycotina</taxon>
        <taxon>Agaricomycetes</taxon>
        <taxon>Agaricomycetidae</taxon>
        <taxon>Boletales</taxon>
        <taxon>Suillineae</taxon>
        <taxon>Suillaceae</taxon>
        <taxon>Suillus</taxon>
    </lineage>
</organism>
<evidence type="ECO:0000256" key="1">
    <source>
        <dbReference type="ARBA" id="ARBA00004123"/>
    </source>
</evidence>
<sequence length="179" mass="19836">MSLNFTTEGFISKLQVFLRGCHLSTTPTSDDNNITLDDWEHVGRQALAKSRRVPISTFMNGPISNSNAASVQYPAEYDLLAPPISKPLLSDNQPDEHAQAVIEEMLGILTCTGPLNFFWFIVNPTSFGQSIENLYYMSFLIQDGLCAVAKSVHGEPIVSVVDVCPEDDIESYNNQHQII</sequence>
<comment type="subcellular location">
    <subcellularLocation>
        <location evidence="1 7">Nucleus</location>
    </subcellularLocation>
</comment>
<keyword evidence="6 7" id="KW-0539">Nucleus</keyword>
<dbReference type="InterPro" id="IPR014854">
    <property type="entry name" value="Nse4_C"/>
</dbReference>
<comment type="similarity">
    <text evidence="2 7">Belongs to the NSE4 family.</text>
</comment>
<accession>A0A0D0AKC1</accession>
<reference evidence="10" key="2">
    <citation type="submission" date="2015-01" db="EMBL/GenBank/DDBJ databases">
        <title>Evolutionary Origins and Diversification of the Mycorrhizal Mutualists.</title>
        <authorList>
            <consortium name="DOE Joint Genome Institute"/>
            <consortium name="Mycorrhizal Genomics Consortium"/>
            <person name="Kohler A."/>
            <person name="Kuo A."/>
            <person name="Nagy L.G."/>
            <person name="Floudas D."/>
            <person name="Copeland A."/>
            <person name="Barry K.W."/>
            <person name="Cichocki N."/>
            <person name="Veneault-Fourrey C."/>
            <person name="LaButti K."/>
            <person name="Lindquist E.A."/>
            <person name="Lipzen A."/>
            <person name="Lundell T."/>
            <person name="Morin E."/>
            <person name="Murat C."/>
            <person name="Riley R."/>
            <person name="Ohm R."/>
            <person name="Sun H."/>
            <person name="Tunlid A."/>
            <person name="Henrissat B."/>
            <person name="Grigoriev I.V."/>
            <person name="Hibbett D.S."/>
            <person name="Martin F."/>
        </authorList>
    </citation>
    <scope>NUCLEOTIDE SEQUENCE [LARGE SCALE GENOMIC DNA]</scope>
    <source>
        <strain evidence="10">UH-Slu-Lm8-n1</strain>
    </source>
</reference>
<proteinExistence type="inferred from homology"/>
<evidence type="ECO:0000256" key="4">
    <source>
        <dbReference type="ARBA" id="ARBA00023172"/>
    </source>
</evidence>
<dbReference type="PANTHER" id="PTHR16140:SF0">
    <property type="entry name" value="NON-STRUCTURAL MAINTENANCE OF CHROMOSOMES ELEMENT 4"/>
    <property type="match status" value="1"/>
</dbReference>
<dbReference type="STRING" id="930992.A0A0D0AKC1"/>
<dbReference type="EMBL" id="KN835387">
    <property type="protein sequence ID" value="KIK38549.1"/>
    <property type="molecule type" value="Genomic_DNA"/>
</dbReference>
<comment type="subunit">
    <text evidence="7">Component of the SMC5-SMC6 complex.</text>
</comment>
<evidence type="ECO:0000256" key="3">
    <source>
        <dbReference type="ARBA" id="ARBA00022763"/>
    </source>
</evidence>
<dbReference type="GO" id="GO:0005634">
    <property type="term" value="C:nucleus"/>
    <property type="evidence" value="ECO:0007669"/>
    <property type="project" value="UniProtKB-SubCell"/>
</dbReference>
<dbReference type="GO" id="GO:0030915">
    <property type="term" value="C:Smc5-Smc6 complex"/>
    <property type="evidence" value="ECO:0007669"/>
    <property type="project" value="UniProtKB-UniRule"/>
</dbReference>
<feature type="domain" description="Non-structural maintenance of chromosome element 4 C-terminal" evidence="8">
    <location>
        <begin position="114"/>
        <end position="177"/>
    </location>
</feature>
<keyword evidence="4 7" id="KW-0233">DNA recombination</keyword>
<dbReference type="InterPro" id="IPR027786">
    <property type="entry name" value="Nse4/EID"/>
</dbReference>
<evidence type="ECO:0000256" key="7">
    <source>
        <dbReference type="RuleBase" id="RU365071"/>
    </source>
</evidence>
<protein>
    <recommendedName>
        <fullName evidence="7">Non-structural maintenance of chromosomes element 4</fullName>
    </recommendedName>
</protein>
<dbReference type="PANTHER" id="PTHR16140">
    <property type="entry name" value="NON-STRUCTURAL MAINTENANCE OF CHROMOSOMES ELEMENT 4"/>
    <property type="match status" value="1"/>
</dbReference>
<evidence type="ECO:0000313" key="10">
    <source>
        <dbReference type="Proteomes" id="UP000054485"/>
    </source>
</evidence>
<dbReference type="InParanoid" id="A0A0D0AKC1"/>